<organism evidence="2 3">
    <name type="scientific">Plakobranchus ocellatus</name>
    <dbReference type="NCBI Taxonomy" id="259542"/>
    <lineage>
        <taxon>Eukaryota</taxon>
        <taxon>Metazoa</taxon>
        <taxon>Spiralia</taxon>
        <taxon>Lophotrochozoa</taxon>
        <taxon>Mollusca</taxon>
        <taxon>Gastropoda</taxon>
        <taxon>Heterobranchia</taxon>
        <taxon>Euthyneura</taxon>
        <taxon>Panpulmonata</taxon>
        <taxon>Sacoglossa</taxon>
        <taxon>Placobranchoidea</taxon>
        <taxon>Plakobranchidae</taxon>
        <taxon>Plakobranchus</taxon>
    </lineage>
</organism>
<feature type="region of interest" description="Disordered" evidence="1">
    <location>
        <begin position="67"/>
        <end position="86"/>
    </location>
</feature>
<proteinExistence type="predicted"/>
<name>A0AAV3Z475_9GAST</name>
<accession>A0AAV3Z475</accession>
<dbReference type="EMBL" id="BLXT01001932">
    <property type="protein sequence ID" value="GFN89424.1"/>
    <property type="molecule type" value="Genomic_DNA"/>
</dbReference>
<reference evidence="2 3" key="1">
    <citation type="journal article" date="2021" name="Elife">
        <title>Chloroplast acquisition without the gene transfer in kleptoplastic sea slugs, Plakobranchus ocellatus.</title>
        <authorList>
            <person name="Maeda T."/>
            <person name="Takahashi S."/>
            <person name="Yoshida T."/>
            <person name="Shimamura S."/>
            <person name="Takaki Y."/>
            <person name="Nagai Y."/>
            <person name="Toyoda A."/>
            <person name="Suzuki Y."/>
            <person name="Arimoto A."/>
            <person name="Ishii H."/>
            <person name="Satoh N."/>
            <person name="Nishiyama T."/>
            <person name="Hasebe M."/>
            <person name="Maruyama T."/>
            <person name="Minagawa J."/>
            <person name="Obokata J."/>
            <person name="Shigenobu S."/>
        </authorList>
    </citation>
    <scope>NUCLEOTIDE SEQUENCE [LARGE SCALE GENOMIC DNA]</scope>
</reference>
<comment type="caution">
    <text evidence="2">The sequence shown here is derived from an EMBL/GenBank/DDBJ whole genome shotgun (WGS) entry which is preliminary data.</text>
</comment>
<protein>
    <submittedName>
        <fullName evidence="2">Uncharacterized protein</fullName>
    </submittedName>
</protein>
<evidence type="ECO:0000313" key="3">
    <source>
        <dbReference type="Proteomes" id="UP000735302"/>
    </source>
</evidence>
<gene>
    <name evidence="2" type="ORF">PoB_001593000</name>
</gene>
<feature type="region of interest" description="Disordered" evidence="1">
    <location>
        <begin position="1"/>
        <end position="46"/>
    </location>
</feature>
<evidence type="ECO:0000256" key="1">
    <source>
        <dbReference type="SAM" id="MobiDB-lite"/>
    </source>
</evidence>
<dbReference type="AlphaFoldDB" id="A0AAV3Z475"/>
<evidence type="ECO:0000313" key="2">
    <source>
        <dbReference type="EMBL" id="GFN89424.1"/>
    </source>
</evidence>
<dbReference type="Proteomes" id="UP000735302">
    <property type="component" value="Unassembled WGS sequence"/>
</dbReference>
<sequence>MDQSVMHHPLEGLTQAARERNRPIVGRSEGSFPGFGIGTTEASLQDGGMSPVLQMLLKSLRRVCRHDSGRCLGNDSTHHQNLRQTH</sequence>
<keyword evidence="3" id="KW-1185">Reference proteome</keyword>